<dbReference type="EMBL" id="CAACVG010014326">
    <property type="protein sequence ID" value="VEN63017.1"/>
    <property type="molecule type" value="Genomic_DNA"/>
</dbReference>
<comment type="subcellular location">
    <subcellularLocation>
        <location evidence="1">Nucleus</location>
    </subcellularLocation>
</comment>
<dbReference type="SMART" id="SM00595">
    <property type="entry name" value="MADF"/>
    <property type="match status" value="1"/>
</dbReference>
<keyword evidence="1" id="KW-0539">Nucleus</keyword>
<dbReference type="PROSITE" id="PS51029">
    <property type="entry name" value="MADF"/>
    <property type="match status" value="1"/>
</dbReference>
<dbReference type="GO" id="GO:0005667">
    <property type="term" value="C:transcription regulator complex"/>
    <property type="evidence" value="ECO:0007669"/>
    <property type="project" value="TreeGrafter"/>
</dbReference>
<dbReference type="GO" id="GO:0005634">
    <property type="term" value="C:nucleus"/>
    <property type="evidence" value="ECO:0007669"/>
    <property type="project" value="UniProtKB-SubCell"/>
</dbReference>
<dbReference type="Pfam" id="PF02944">
    <property type="entry name" value="BESS"/>
    <property type="match status" value="1"/>
</dbReference>
<dbReference type="InterPro" id="IPR004210">
    <property type="entry name" value="BESS_motif"/>
</dbReference>
<dbReference type="Pfam" id="PF10545">
    <property type="entry name" value="MADF_DNA_bdg"/>
    <property type="match status" value="1"/>
</dbReference>
<dbReference type="InterPro" id="IPR039353">
    <property type="entry name" value="TF_Adf1"/>
</dbReference>
<gene>
    <name evidence="5" type="ORF">CALMAC_LOCUS19975</name>
</gene>
<evidence type="ECO:0000256" key="2">
    <source>
        <dbReference type="SAM" id="MobiDB-lite"/>
    </source>
</evidence>
<protein>
    <submittedName>
        <fullName evidence="5">Uncharacterized protein</fullName>
    </submittedName>
</protein>
<feature type="region of interest" description="Disordered" evidence="2">
    <location>
        <begin position="107"/>
        <end position="169"/>
    </location>
</feature>
<feature type="domain" description="MADF" evidence="3">
    <location>
        <begin position="6"/>
        <end position="104"/>
    </location>
</feature>
<dbReference type="GO" id="GO:0006357">
    <property type="term" value="P:regulation of transcription by RNA polymerase II"/>
    <property type="evidence" value="ECO:0007669"/>
    <property type="project" value="TreeGrafter"/>
</dbReference>
<evidence type="ECO:0000313" key="5">
    <source>
        <dbReference type="EMBL" id="VEN63017.1"/>
    </source>
</evidence>
<keyword evidence="6" id="KW-1185">Reference proteome</keyword>
<evidence type="ECO:0000313" key="6">
    <source>
        <dbReference type="Proteomes" id="UP000410492"/>
    </source>
</evidence>
<dbReference type="InterPro" id="IPR006578">
    <property type="entry name" value="MADF-dom"/>
</dbReference>
<dbReference type="PANTHER" id="PTHR12243">
    <property type="entry name" value="MADF DOMAIN TRANSCRIPTION FACTOR"/>
    <property type="match status" value="1"/>
</dbReference>
<name>A0A653DSL7_CALMS</name>
<proteinExistence type="predicted"/>
<dbReference type="Proteomes" id="UP000410492">
    <property type="component" value="Unassembled WGS sequence"/>
</dbReference>
<evidence type="ECO:0000259" key="3">
    <source>
        <dbReference type="PROSITE" id="PS51029"/>
    </source>
</evidence>
<dbReference type="OrthoDB" id="6628980at2759"/>
<dbReference type="AlphaFoldDB" id="A0A653DSL7"/>
<sequence>MFDTEKLIRCVRVNPVIWDRRSKDYQSRQVRQEAWNLVGKRMYKNWDSLAEKDKEHKVYEMRNRWRHVRDAYARHVNRNKTKGGKCKRKYIYADTLTFLPTKWSSSSTTNEAAVEEDNEETENESDESDDSSQDRMLSSGSQKIGALEGPSETDPFEESEISAFEPSSSSDANFLVKSEPLIEEMIDPDLADSTQYSVCSEQSWKKSRTSQLATLSSKMSASEELEVLRQIEADPDRAFLLSLLPDMKRLNDAEKLEFRIHMLQFIQNIQEKRNTNLNNFDRHA</sequence>
<feature type="domain" description="BESS" evidence="4">
    <location>
        <begin position="233"/>
        <end position="272"/>
    </location>
</feature>
<dbReference type="GO" id="GO:0003677">
    <property type="term" value="F:DNA binding"/>
    <property type="evidence" value="ECO:0007669"/>
    <property type="project" value="InterPro"/>
</dbReference>
<feature type="compositionally biased region" description="Acidic residues" evidence="2">
    <location>
        <begin position="113"/>
        <end position="131"/>
    </location>
</feature>
<organism evidence="5 6">
    <name type="scientific">Callosobruchus maculatus</name>
    <name type="common">Southern cowpea weevil</name>
    <name type="synonym">Pulse bruchid</name>
    <dbReference type="NCBI Taxonomy" id="64391"/>
    <lineage>
        <taxon>Eukaryota</taxon>
        <taxon>Metazoa</taxon>
        <taxon>Ecdysozoa</taxon>
        <taxon>Arthropoda</taxon>
        <taxon>Hexapoda</taxon>
        <taxon>Insecta</taxon>
        <taxon>Pterygota</taxon>
        <taxon>Neoptera</taxon>
        <taxon>Endopterygota</taxon>
        <taxon>Coleoptera</taxon>
        <taxon>Polyphaga</taxon>
        <taxon>Cucujiformia</taxon>
        <taxon>Chrysomeloidea</taxon>
        <taxon>Chrysomelidae</taxon>
        <taxon>Bruchinae</taxon>
        <taxon>Bruchini</taxon>
        <taxon>Callosobruchus</taxon>
    </lineage>
</organism>
<feature type="non-terminal residue" evidence="5">
    <location>
        <position position="284"/>
    </location>
</feature>
<reference evidence="5 6" key="1">
    <citation type="submission" date="2019-01" db="EMBL/GenBank/DDBJ databases">
        <authorList>
            <person name="Sayadi A."/>
        </authorList>
    </citation>
    <scope>NUCLEOTIDE SEQUENCE [LARGE SCALE GENOMIC DNA]</scope>
</reference>
<dbReference type="PROSITE" id="PS51031">
    <property type="entry name" value="BESS"/>
    <property type="match status" value="1"/>
</dbReference>
<evidence type="ECO:0000256" key="1">
    <source>
        <dbReference type="PROSITE-ProRule" id="PRU00371"/>
    </source>
</evidence>
<accession>A0A653DSL7</accession>
<dbReference type="PANTHER" id="PTHR12243:SF67">
    <property type="entry name" value="COREPRESSOR OF PANGOLIN, ISOFORM A-RELATED"/>
    <property type="match status" value="1"/>
</dbReference>
<evidence type="ECO:0000259" key="4">
    <source>
        <dbReference type="PROSITE" id="PS51031"/>
    </source>
</evidence>